<dbReference type="EMBL" id="CP013243">
    <property type="protein sequence ID" value="APH13486.1"/>
    <property type="molecule type" value="Genomic_DNA"/>
</dbReference>
<dbReference type="Proteomes" id="UP000182204">
    <property type="component" value="Chromosome"/>
</dbReference>
<evidence type="ECO:0000313" key="1">
    <source>
        <dbReference type="EMBL" id="APH13486.1"/>
    </source>
</evidence>
<protein>
    <submittedName>
        <fullName evidence="1">Uncharacterized protein</fullName>
    </submittedName>
</protein>
<name>A0A1L3NBK9_CLOSG</name>
<accession>A0A1L3NBK9</accession>
<proteinExistence type="predicted"/>
<evidence type="ECO:0000313" key="2">
    <source>
        <dbReference type="Proteomes" id="UP000182204"/>
    </source>
</evidence>
<dbReference type="AlphaFoldDB" id="A0A1L3NBK9"/>
<sequence length="76" mass="9181">MLNLYSEVFMNANLKNYPLRDFKNIYSEMSNIVKDYEKLNHRNSKKDELHLNKHALHLIRLLKMVSIVMKKYLNGR</sequence>
<gene>
    <name evidence="1" type="ORF">NPD5_3615</name>
</gene>
<organism evidence="1 2">
    <name type="scientific">Clostridium sporogenes</name>
    <dbReference type="NCBI Taxonomy" id="1509"/>
    <lineage>
        <taxon>Bacteria</taxon>
        <taxon>Bacillati</taxon>
        <taxon>Bacillota</taxon>
        <taxon>Clostridia</taxon>
        <taxon>Eubacteriales</taxon>
        <taxon>Clostridiaceae</taxon>
        <taxon>Clostridium</taxon>
    </lineage>
</organism>
<reference evidence="1 2" key="1">
    <citation type="submission" date="2015-11" db="EMBL/GenBank/DDBJ databases">
        <authorList>
            <person name="Hill K.K."/>
            <person name="Shirey T.B."/>
            <person name="Raphael B."/>
            <person name="Daligault H.E."/>
            <person name="Davenport K.W."/>
            <person name="Bruce D.C."/>
            <person name="Foley B.T."/>
            <person name="Johnson S.L."/>
        </authorList>
    </citation>
    <scope>NUCLEOTIDE SEQUENCE [LARGE SCALE GENOMIC DNA]</scope>
    <source>
        <strain evidence="1 2">CDC_1632</strain>
    </source>
</reference>